<evidence type="ECO:0000256" key="1">
    <source>
        <dbReference type="ARBA" id="ARBA00012444"/>
    </source>
</evidence>
<evidence type="ECO:0000313" key="14">
    <source>
        <dbReference type="EMBL" id="PWN36134.1"/>
    </source>
</evidence>
<evidence type="ECO:0000256" key="6">
    <source>
        <dbReference type="ARBA" id="ARBA00022840"/>
    </source>
</evidence>
<gene>
    <name evidence="14" type="ORF">FA14DRAFT_121836</name>
</gene>
<evidence type="ECO:0000256" key="7">
    <source>
        <dbReference type="ARBA" id="ARBA00047292"/>
    </source>
</evidence>
<dbReference type="InParanoid" id="A0A316VFN9"/>
<dbReference type="GO" id="GO:0005524">
    <property type="term" value="F:ATP binding"/>
    <property type="evidence" value="ECO:0007669"/>
    <property type="project" value="UniProtKB-UniRule"/>
</dbReference>
<comment type="similarity">
    <text evidence="10">Belongs to the protein kinase superfamily.</text>
</comment>
<dbReference type="OrthoDB" id="63267at2759"/>
<dbReference type="STRING" id="1280837.A0A316VFN9"/>
<dbReference type="GeneID" id="37018269"/>
<dbReference type="InterPro" id="IPR000719">
    <property type="entry name" value="Prot_kinase_dom"/>
</dbReference>
<protein>
    <recommendedName>
        <fullName evidence="1">cAMP-dependent protein kinase</fullName>
        <ecNumber evidence="1">2.7.11.11</ecNumber>
    </recommendedName>
</protein>
<dbReference type="Proteomes" id="UP000245771">
    <property type="component" value="Unassembled WGS sequence"/>
</dbReference>
<dbReference type="GO" id="GO:0005952">
    <property type="term" value="C:cAMP-dependent protein kinase complex"/>
    <property type="evidence" value="ECO:0007669"/>
    <property type="project" value="TreeGrafter"/>
</dbReference>
<dbReference type="FunFam" id="1.10.510.10:FF:000005">
    <property type="entry name" value="cAMP-dependent protein kinase catalytic subunit alpha"/>
    <property type="match status" value="1"/>
</dbReference>
<feature type="domain" description="Protein kinase" evidence="12">
    <location>
        <begin position="23"/>
        <end position="284"/>
    </location>
</feature>
<dbReference type="PROSITE" id="PS00107">
    <property type="entry name" value="PROTEIN_KINASE_ATP"/>
    <property type="match status" value="1"/>
</dbReference>
<dbReference type="Gene3D" id="3.30.200.20">
    <property type="entry name" value="Phosphorylase Kinase, domain 1"/>
    <property type="match status" value="1"/>
</dbReference>
<dbReference type="GO" id="GO:0004691">
    <property type="term" value="F:cAMP-dependent protein kinase activity"/>
    <property type="evidence" value="ECO:0007669"/>
    <property type="project" value="UniProtKB-EC"/>
</dbReference>
<evidence type="ECO:0000259" key="13">
    <source>
        <dbReference type="PROSITE" id="PS51285"/>
    </source>
</evidence>
<dbReference type="SUPFAM" id="SSF56112">
    <property type="entry name" value="Protein kinase-like (PK-like)"/>
    <property type="match status" value="1"/>
</dbReference>
<keyword evidence="3" id="KW-0808">Transferase</keyword>
<evidence type="ECO:0000313" key="15">
    <source>
        <dbReference type="Proteomes" id="UP000245771"/>
    </source>
</evidence>
<dbReference type="Pfam" id="PF00069">
    <property type="entry name" value="Pkinase"/>
    <property type="match status" value="1"/>
</dbReference>
<dbReference type="SMART" id="SM00220">
    <property type="entry name" value="S_TKc"/>
    <property type="match status" value="1"/>
</dbReference>
<dbReference type="PROSITE" id="PS00108">
    <property type="entry name" value="PROTEIN_KINASE_ST"/>
    <property type="match status" value="1"/>
</dbReference>
<evidence type="ECO:0000259" key="12">
    <source>
        <dbReference type="PROSITE" id="PS50011"/>
    </source>
</evidence>
<dbReference type="AlphaFoldDB" id="A0A316VFN9"/>
<evidence type="ECO:0000256" key="9">
    <source>
        <dbReference type="PROSITE-ProRule" id="PRU10141"/>
    </source>
</evidence>
<dbReference type="PROSITE" id="PS50011">
    <property type="entry name" value="PROTEIN_KINASE_DOM"/>
    <property type="match status" value="1"/>
</dbReference>
<sequence>MQGEQRQYSSIFQAQPLHSLSQYEPLETLGTGTFGRVLLVRLRSGSKSDPKNYYALKVLNKLDVIRLKQITHTNNERDILSKVHHPFIVDLHCTYQDEKNCYMLMEYVVGGEVFSHLRKARRFTVDVTRFYISCLILALAHLHSEKILYRDLKPENLLLDRQGYIKITDFGFAKSLHKTGRTWTLCGTPEYLSPEVIQSQGQSFASDYWALGILMYEMLCGFPPFYDKTPFGTYEKILQANIVFPKHVDACSRDLIQSFLKRDVTKRLGNLSGGVNDVIRHPWFEGVDWQALLAKRIPAPIIPVQSHAGDCANFQKYDAFDIAKMPALQQQQQNTKSRRTSSSEDYIQSQFRDF</sequence>
<dbReference type="PROSITE" id="PS51285">
    <property type="entry name" value="AGC_KINASE_CTER"/>
    <property type="match status" value="1"/>
</dbReference>
<dbReference type="CDD" id="cd05580">
    <property type="entry name" value="STKc_PKA_like"/>
    <property type="match status" value="1"/>
</dbReference>
<feature type="binding site" evidence="9">
    <location>
        <position position="57"/>
    </location>
    <ligand>
        <name>ATP</name>
        <dbReference type="ChEBI" id="CHEBI:30616"/>
    </ligand>
</feature>
<reference evidence="14 15" key="1">
    <citation type="journal article" date="2018" name="Mol. Biol. Evol.">
        <title>Broad Genomic Sampling Reveals a Smut Pathogenic Ancestry of the Fungal Clade Ustilaginomycotina.</title>
        <authorList>
            <person name="Kijpornyongpan T."/>
            <person name="Mondo S.J."/>
            <person name="Barry K."/>
            <person name="Sandor L."/>
            <person name="Lee J."/>
            <person name="Lipzen A."/>
            <person name="Pangilinan J."/>
            <person name="LaButti K."/>
            <person name="Hainaut M."/>
            <person name="Henrissat B."/>
            <person name="Grigoriev I.V."/>
            <person name="Spatafora J.W."/>
            <person name="Aime M.C."/>
        </authorList>
    </citation>
    <scope>NUCLEOTIDE SEQUENCE [LARGE SCALE GENOMIC DNA]</scope>
    <source>
        <strain evidence="14 15">MCA 3882</strain>
    </source>
</reference>
<evidence type="ECO:0000256" key="10">
    <source>
        <dbReference type="RuleBase" id="RU000304"/>
    </source>
</evidence>
<dbReference type="RefSeq" id="XP_025356436.1">
    <property type="nucleotide sequence ID" value="XM_025496488.1"/>
</dbReference>
<dbReference type="InterPro" id="IPR011009">
    <property type="entry name" value="Kinase-like_dom_sf"/>
</dbReference>
<dbReference type="EMBL" id="KZ819603">
    <property type="protein sequence ID" value="PWN36134.1"/>
    <property type="molecule type" value="Genomic_DNA"/>
</dbReference>
<feature type="domain" description="AGC-kinase C-terminal" evidence="13">
    <location>
        <begin position="285"/>
        <end position="354"/>
    </location>
</feature>
<keyword evidence="6 9" id="KW-0067">ATP-binding</keyword>
<evidence type="ECO:0000256" key="8">
    <source>
        <dbReference type="ARBA" id="ARBA00047454"/>
    </source>
</evidence>
<keyword evidence="5 14" id="KW-0418">Kinase</keyword>
<keyword evidence="4 9" id="KW-0547">Nucleotide-binding</keyword>
<evidence type="ECO:0000256" key="5">
    <source>
        <dbReference type="ARBA" id="ARBA00022777"/>
    </source>
</evidence>
<evidence type="ECO:0000256" key="11">
    <source>
        <dbReference type="SAM" id="MobiDB-lite"/>
    </source>
</evidence>
<dbReference type="InterPro" id="IPR008271">
    <property type="entry name" value="Ser/Thr_kinase_AS"/>
</dbReference>
<name>A0A316VFN9_9BASI</name>
<dbReference type="Gene3D" id="1.10.510.10">
    <property type="entry name" value="Transferase(Phosphotransferase) domain 1"/>
    <property type="match status" value="1"/>
</dbReference>
<feature type="region of interest" description="Disordered" evidence="11">
    <location>
        <begin position="330"/>
        <end position="354"/>
    </location>
</feature>
<proteinExistence type="inferred from homology"/>
<dbReference type="GO" id="GO:0005829">
    <property type="term" value="C:cytosol"/>
    <property type="evidence" value="ECO:0007669"/>
    <property type="project" value="TreeGrafter"/>
</dbReference>
<dbReference type="EC" id="2.7.11.11" evidence="1"/>
<dbReference type="PANTHER" id="PTHR24353:SF37">
    <property type="entry name" value="CAMP-DEPENDENT PROTEIN KINASE CATALYTIC SUBUNIT PRKX"/>
    <property type="match status" value="1"/>
</dbReference>
<feature type="compositionally biased region" description="Polar residues" evidence="11">
    <location>
        <begin position="343"/>
        <end position="354"/>
    </location>
</feature>
<accession>A0A316VFN9</accession>
<comment type="catalytic activity">
    <reaction evidence="8">
        <text>L-seryl-[protein] + ATP = O-phospho-L-seryl-[protein] + ADP + H(+)</text>
        <dbReference type="Rhea" id="RHEA:17989"/>
        <dbReference type="Rhea" id="RHEA-COMP:9863"/>
        <dbReference type="Rhea" id="RHEA-COMP:11604"/>
        <dbReference type="ChEBI" id="CHEBI:15378"/>
        <dbReference type="ChEBI" id="CHEBI:29999"/>
        <dbReference type="ChEBI" id="CHEBI:30616"/>
        <dbReference type="ChEBI" id="CHEBI:83421"/>
        <dbReference type="ChEBI" id="CHEBI:456216"/>
        <dbReference type="EC" id="2.7.11.11"/>
    </reaction>
</comment>
<keyword evidence="2 10" id="KW-0723">Serine/threonine-protein kinase</keyword>
<dbReference type="PANTHER" id="PTHR24353">
    <property type="entry name" value="CYCLIC NUCLEOTIDE-DEPENDENT PROTEIN KINASE"/>
    <property type="match status" value="1"/>
</dbReference>
<evidence type="ECO:0000256" key="4">
    <source>
        <dbReference type="ARBA" id="ARBA00022741"/>
    </source>
</evidence>
<comment type="catalytic activity">
    <reaction evidence="7">
        <text>L-threonyl-[protein] + ATP = O-phospho-L-threonyl-[protein] + ADP + H(+)</text>
        <dbReference type="Rhea" id="RHEA:46608"/>
        <dbReference type="Rhea" id="RHEA-COMP:11060"/>
        <dbReference type="Rhea" id="RHEA-COMP:11605"/>
        <dbReference type="ChEBI" id="CHEBI:15378"/>
        <dbReference type="ChEBI" id="CHEBI:30013"/>
        <dbReference type="ChEBI" id="CHEBI:30616"/>
        <dbReference type="ChEBI" id="CHEBI:61977"/>
        <dbReference type="ChEBI" id="CHEBI:456216"/>
        <dbReference type="EC" id="2.7.11.11"/>
    </reaction>
</comment>
<keyword evidence="15" id="KW-1185">Reference proteome</keyword>
<organism evidence="14 15">
    <name type="scientific">Meira miltonrushii</name>
    <dbReference type="NCBI Taxonomy" id="1280837"/>
    <lineage>
        <taxon>Eukaryota</taxon>
        <taxon>Fungi</taxon>
        <taxon>Dikarya</taxon>
        <taxon>Basidiomycota</taxon>
        <taxon>Ustilaginomycotina</taxon>
        <taxon>Exobasidiomycetes</taxon>
        <taxon>Exobasidiales</taxon>
        <taxon>Brachybasidiaceae</taxon>
        <taxon>Meira</taxon>
    </lineage>
</organism>
<dbReference type="InterPro" id="IPR000961">
    <property type="entry name" value="AGC-kinase_C"/>
</dbReference>
<dbReference type="InterPro" id="IPR017441">
    <property type="entry name" value="Protein_kinase_ATP_BS"/>
</dbReference>
<evidence type="ECO:0000256" key="3">
    <source>
        <dbReference type="ARBA" id="ARBA00022679"/>
    </source>
</evidence>
<evidence type="ECO:0000256" key="2">
    <source>
        <dbReference type="ARBA" id="ARBA00022527"/>
    </source>
</evidence>